<dbReference type="Proteomes" id="UP000694892">
    <property type="component" value="Chromosome 6S"/>
</dbReference>
<accession>A0A974CLW5</accession>
<reference evidence="2" key="1">
    <citation type="journal article" date="2016" name="Nature">
        <title>Genome evolution in the allotetraploid frog Xenopus laevis.</title>
        <authorList>
            <person name="Session A.M."/>
            <person name="Uno Y."/>
            <person name="Kwon T."/>
            <person name="Chapman J.A."/>
            <person name="Toyoda A."/>
            <person name="Takahashi S."/>
            <person name="Fukui A."/>
            <person name="Hikosaka A."/>
            <person name="Suzuki A."/>
            <person name="Kondo M."/>
            <person name="van Heeringen S.J."/>
            <person name="Quigley I."/>
            <person name="Heinz S."/>
            <person name="Ogino H."/>
            <person name="Ochi H."/>
            <person name="Hellsten U."/>
            <person name="Lyons J.B."/>
            <person name="Simakov O."/>
            <person name="Putnam N."/>
            <person name="Stites J."/>
            <person name="Kuroki Y."/>
            <person name="Tanaka T."/>
            <person name="Michiue T."/>
            <person name="Watanabe M."/>
            <person name="Bogdanovic O."/>
            <person name="Lister R."/>
            <person name="Georgiou G."/>
            <person name="Paranjpe S.S."/>
            <person name="van Kruijsbergen I."/>
            <person name="Shu S."/>
            <person name="Carlson J."/>
            <person name="Kinoshita T."/>
            <person name="Ohta Y."/>
            <person name="Mawaribuchi S."/>
            <person name="Jenkins J."/>
            <person name="Grimwood J."/>
            <person name="Schmutz J."/>
            <person name="Mitros T."/>
            <person name="Mozaffari S.V."/>
            <person name="Suzuki Y."/>
            <person name="Haramoto Y."/>
            <person name="Yamamoto T.S."/>
            <person name="Takagi C."/>
            <person name="Heald R."/>
            <person name="Miller K."/>
            <person name="Haudenschild C."/>
            <person name="Kitzman J."/>
            <person name="Nakayama T."/>
            <person name="Izutsu Y."/>
            <person name="Robert J."/>
            <person name="Fortriede J."/>
            <person name="Burns K."/>
            <person name="Lotay V."/>
            <person name="Karimi K."/>
            <person name="Yasuoka Y."/>
            <person name="Dichmann D.S."/>
            <person name="Flajnik M.F."/>
            <person name="Houston D.W."/>
            <person name="Shendure J."/>
            <person name="DuPasquier L."/>
            <person name="Vize P.D."/>
            <person name="Zorn A.M."/>
            <person name="Ito M."/>
            <person name="Marcotte E.M."/>
            <person name="Wallingford J.B."/>
            <person name="Ito Y."/>
            <person name="Asashima M."/>
            <person name="Ueno N."/>
            <person name="Matsuda Y."/>
            <person name="Veenstra G.J."/>
            <person name="Fujiyama A."/>
            <person name="Harland R.M."/>
            <person name="Taira M."/>
            <person name="Rokhsar D.S."/>
        </authorList>
    </citation>
    <scope>NUCLEOTIDE SEQUENCE [LARGE SCALE GENOMIC DNA]</scope>
    <source>
        <strain evidence="2">J</strain>
    </source>
</reference>
<proteinExistence type="predicted"/>
<dbReference type="EMBL" id="CM004477">
    <property type="protein sequence ID" value="OCT75021.1"/>
    <property type="molecule type" value="Genomic_DNA"/>
</dbReference>
<evidence type="ECO:0000313" key="2">
    <source>
        <dbReference type="Proteomes" id="UP000694892"/>
    </source>
</evidence>
<gene>
    <name evidence="1" type="ORF">XELAEV_18034008mg</name>
</gene>
<evidence type="ECO:0000313" key="1">
    <source>
        <dbReference type="EMBL" id="OCT75021.1"/>
    </source>
</evidence>
<dbReference type="AlphaFoldDB" id="A0A974CLW5"/>
<protein>
    <submittedName>
        <fullName evidence="1">Uncharacterized protein</fullName>
    </submittedName>
</protein>
<sequence>MNNYIHICRPDSISATMSQEKIKSMQHLCRQVKAYTFVTLLAQIPQLGFTCLCYTGPVNDYIHLCRPDSISVMMSQEKIKSMQHLCRQAQA</sequence>
<name>A0A974CLW5_XENLA</name>
<organism evidence="1 2">
    <name type="scientific">Xenopus laevis</name>
    <name type="common">African clawed frog</name>
    <dbReference type="NCBI Taxonomy" id="8355"/>
    <lineage>
        <taxon>Eukaryota</taxon>
        <taxon>Metazoa</taxon>
        <taxon>Chordata</taxon>
        <taxon>Craniata</taxon>
        <taxon>Vertebrata</taxon>
        <taxon>Euteleostomi</taxon>
        <taxon>Amphibia</taxon>
        <taxon>Batrachia</taxon>
        <taxon>Anura</taxon>
        <taxon>Pipoidea</taxon>
        <taxon>Pipidae</taxon>
        <taxon>Xenopodinae</taxon>
        <taxon>Xenopus</taxon>
        <taxon>Xenopus</taxon>
    </lineage>
</organism>